<evidence type="ECO:0000256" key="5">
    <source>
        <dbReference type="ARBA" id="ARBA00023002"/>
    </source>
</evidence>
<gene>
    <name evidence="13" type="primary">ispC</name>
    <name evidence="9" type="synonym">dxr</name>
    <name evidence="13" type="ORF">GCM10025770_04430</name>
</gene>
<evidence type="ECO:0000256" key="7">
    <source>
        <dbReference type="ARBA" id="ARBA00023229"/>
    </source>
</evidence>
<feature type="binding site" evidence="9">
    <location>
        <position position="182"/>
    </location>
    <ligand>
        <name>1-deoxy-D-xylulose 5-phosphate</name>
        <dbReference type="ChEBI" id="CHEBI:57792"/>
    </ligand>
</feature>
<comment type="similarity">
    <text evidence="2 9">Belongs to the DXR family.</text>
</comment>
<evidence type="ECO:0000256" key="8">
    <source>
        <dbReference type="ARBA" id="ARBA00048543"/>
    </source>
</evidence>
<evidence type="ECO:0000256" key="9">
    <source>
        <dbReference type="HAMAP-Rule" id="MF_00183"/>
    </source>
</evidence>
<dbReference type="InterPro" id="IPR026877">
    <property type="entry name" value="DXPR_C"/>
</dbReference>
<dbReference type="InterPro" id="IPR013644">
    <property type="entry name" value="DXP_reductoisomerase_C"/>
</dbReference>
<dbReference type="SUPFAM" id="SSF55347">
    <property type="entry name" value="Glyceraldehyde-3-phosphate dehydrogenase-like, C-terminal domain"/>
    <property type="match status" value="1"/>
</dbReference>
<feature type="binding site" evidence="9">
    <location>
        <position position="15"/>
    </location>
    <ligand>
        <name>NADPH</name>
        <dbReference type="ChEBI" id="CHEBI:57783"/>
    </ligand>
</feature>
<evidence type="ECO:0000259" key="12">
    <source>
        <dbReference type="Pfam" id="PF13288"/>
    </source>
</evidence>
<feature type="binding site" evidence="9">
    <location>
        <position position="14"/>
    </location>
    <ligand>
        <name>NADPH</name>
        <dbReference type="ChEBI" id="CHEBI:57783"/>
    </ligand>
</feature>
<proteinExistence type="inferred from homology"/>
<feature type="binding site" evidence="9">
    <location>
        <position position="224"/>
    </location>
    <ligand>
        <name>1-deoxy-D-xylulose 5-phosphate</name>
        <dbReference type="ChEBI" id="CHEBI:57792"/>
    </ligand>
</feature>
<evidence type="ECO:0000256" key="2">
    <source>
        <dbReference type="ARBA" id="ARBA00006825"/>
    </source>
</evidence>
<dbReference type="RefSeq" id="WP_345531193.1">
    <property type="nucleotide sequence ID" value="NZ_BAABLD010000002.1"/>
</dbReference>
<feature type="binding site" evidence="9">
    <location>
        <position position="125"/>
    </location>
    <ligand>
        <name>NADPH</name>
        <dbReference type="ChEBI" id="CHEBI:57783"/>
    </ligand>
</feature>
<dbReference type="EMBL" id="BAABLD010000002">
    <property type="protein sequence ID" value="GAA5158969.1"/>
    <property type="molecule type" value="Genomic_DNA"/>
</dbReference>
<evidence type="ECO:0000313" key="14">
    <source>
        <dbReference type="Proteomes" id="UP001500547"/>
    </source>
</evidence>
<dbReference type="Pfam" id="PF02670">
    <property type="entry name" value="DXP_reductoisom"/>
    <property type="match status" value="1"/>
</dbReference>
<keyword evidence="7 9" id="KW-0414">Isoprene biosynthesis</keyword>
<dbReference type="Pfam" id="PF13288">
    <property type="entry name" value="DXPR_C"/>
    <property type="match status" value="1"/>
</dbReference>
<comment type="function">
    <text evidence="9">Catalyzes the NADPH-dependent rearrangement and reduction of 1-deoxy-D-xylulose-5-phosphate (DXP) to 2-C-methyl-D-erythritol 4-phosphate (MEP).</text>
</comment>
<dbReference type="InterPro" id="IPR013512">
    <property type="entry name" value="DXP_reductoisomerase_N"/>
</dbReference>
<feature type="binding site" evidence="9">
    <location>
        <position position="13"/>
    </location>
    <ligand>
        <name>NADPH</name>
        <dbReference type="ChEBI" id="CHEBI:57783"/>
    </ligand>
</feature>
<feature type="binding site" evidence="9">
    <location>
        <position position="12"/>
    </location>
    <ligand>
        <name>NADPH</name>
        <dbReference type="ChEBI" id="CHEBI:57783"/>
    </ligand>
</feature>
<organism evidence="13 14">
    <name type="scientific">Viridibacterium curvum</name>
    <dbReference type="NCBI Taxonomy" id="1101404"/>
    <lineage>
        <taxon>Bacteria</taxon>
        <taxon>Pseudomonadati</taxon>
        <taxon>Pseudomonadota</taxon>
        <taxon>Betaproteobacteria</taxon>
        <taxon>Rhodocyclales</taxon>
        <taxon>Rhodocyclaceae</taxon>
        <taxon>Viridibacterium</taxon>
    </lineage>
</organism>
<dbReference type="NCBIfam" id="TIGR00243">
    <property type="entry name" value="Dxr"/>
    <property type="match status" value="1"/>
</dbReference>
<evidence type="ECO:0000313" key="13">
    <source>
        <dbReference type="EMBL" id="GAA5158969.1"/>
    </source>
</evidence>
<feature type="binding site" evidence="9">
    <location>
        <position position="126"/>
    </location>
    <ligand>
        <name>1-deoxy-D-xylulose 5-phosphate</name>
        <dbReference type="ChEBI" id="CHEBI:57792"/>
    </ligand>
</feature>
<evidence type="ECO:0000259" key="10">
    <source>
        <dbReference type="Pfam" id="PF02670"/>
    </source>
</evidence>
<keyword evidence="5 9" id="KW-0560">Oxidoreductase</keyword>
<comment type="cofactor">
    <cofactor evidence="9">
        <name>Mg(2+)</name>
        <dbReference type="ChEBI" id="CHEBI:18420"/>
    </cofactor>
    <cofactor evidence="9">
        <name>Mn(2+)</name>
        <dbReference type="ChEBI" id="CHEBI:29035"/>
    </cofactor>
</comment>
<accession>A0ABP9QBT5</accession>
<keyword evidence="14" id="KW-1185">Reference proteome</keyword>
<comment type="caution">
    <text evidence="13">The sequence shown here is derived from an EMBL/GenBank/DDBJ whole genome shotgun (WGS) entry which is preliminary data.</text>
</comment>
<evidence type="ECO:0000256" key="1">
    <source>
        <dbReference type="ARBA" id="ARBA00005094"/>
    </source>
</evidence>
<dbReference type="Gene3D" id="3.40.50.720">
    <property type="entry name" value="NAD(P)-binding Rossmann-like Domain"/>
    <property type="match status" value="1"/>
</dbReference>
<keyword evidence="9" id="KW-0460">Magnesium</keyword>
<comment type="pathway">
    <text evidence="1 9">Isoprenoid biosynthesis; isopentenyl diphosphate biosynthesis via DXP pathway; isopentenyl diphosphate from 1-deoxy-D-xylulose 5-phosphate: step 1/6.</text>
</comment>
<dbReference type="NCBIfam" id="NF009114">
    <property type="entry name" value="PRK12464.1"/>
    <property type="match status" value="1"/>
</dbReference>
<keyword evidence="3 9" id="KW-0479">Metal-binding</keyword>
<sequence length="395" mass="42105">MKRQSITILGSTGSIGCSTLDVVARHPDRFEVFALSGHSRVAELAEQCRQHRPRVAVVAGPSEAQQLRTLVGADTATEVLYGPQALEQIASAAEVDTVMAAIVGAAGLPSSLAAARTGKRLLLANKEALVMAGELFLEAVRTGGATLLPIDSEHNAIFQSLPVGFDYGLRECGVRRIVLTASGGPFRDTPIKQLADVSPDQACAHPNWVMGRKISVDSATMMNKGLEVIEAHWLFGVEAERIAVVIHPESVIHSMVDYIDGSVIAQLGLPDMRTPIAHALGFPDRLVSGTGMLDLCRTGKLSFQDPDLQRFPCLRLAYDALQAGGSAATVLNAANEIAVAAFLDGRLRFDRIASLVEAVMTRMPVVHLDDLPTVAGVDGEARSRAREQLEARAGH</sequence>
<evidence type="ECO:0000256" key="4">
    <source>
        <dbReference type="ARBA" id="ARBA00022857"/>
    </source>
</evidence>
<dbReference type="PANTHER" id="PTHR30525">
    <property type="entry name" value="1-DEOXY-D-XYLULOSE 5-PHOSPHATE REDUCTOISOMERASE"/>
    <property type="match status" value="1"/>
</dbReference>
<dbReference type="SUPFAM" id="SSF51735">
    <property type="entry name" value="NAD(P)-binding Rossmann-fold domains"/>
    <property type="match status" value="1"/>
</dbReference>
<dbReference type="Pfam" id="PF08436">
    <property type="entry name" value="DXP_redisom_C"/>
    <property type="match status" value="1"/>
</dbReference>
<dbReference type="InterPro" id="IPR003821">
    <property type="entry name" value="DXP_reductoisomerase"/>
</dbReference>
<dbReference type="PROSITE" id="PS51257">
    <property type="entry name" value="PROKAR_LIPOPROTEIN"/>
    <property type="match status" value="1"/>
</dbReference>
<dbReference type="HAMAP" id="MF_00183">
    <property type="entry name" value="DXP_reductoisom"/>
    <property type="match status" value="1"/>
</dbReference>
<feature type="binding site" evidence="9">
    <location>
        <position position="205"/>
    </location>
    <ligand>
        <name>1-deoxy-D-xylulose 5-phosphate</name>
        <dbReference type="ChEBI" id="CHEBI:57792"/>
    </ligand>
</feature>
<evidence type="ECO:0000256" key="6">
    <source>
        <dbReference type="ARBA" id="ARBA00023211"/>
    </source>
</evidence>
<feature type="binding site" evidence="9">
    <location>
        <position position="151"/>
    </location>
    <ligand>
        <name>Mn(2+)</name>
        <dbReference type="ChEBI" id="CHEBI:29035"/>
    </ligand>
</feature>
<feature type="binding site" evidence="9">
    <location>
        <position position="153"/>
    </location>
    <ligand>
        <name>1-deoxy-D-xylulose 5-phosphate</name>
        <dbReference type="ChEBI" id="CHEBI:57792"/>
    </ligand>
</feature>
<evidence type="ECO:0000256" key="3">
    <source>
        <dbReference type="ARBA" id="ARBA00022723"/>
    </source>
</evidence>
<feature type="binding site" evidence="9">
    <location>
        <position position="227"/>
    </location>
    <ligand>
        <name>1-deoxy-D-xylulose 5-phosphate</name>
        <dbReference type="ChEBI" id="CHEBI:57792"/>
    </ligand>
</feature>
<comment type="catalytic activity">
    <reaction evidence="8">
        <text>2-C-methyl-D-erythritol 4-phosphate + NADP(+) = 1-deoxy-D-xylulose 5-phosphate + NADPH + H(+)</text>
        <dbReference type="Rhea" id="RHEA:13717"/>
        <dbReference type="ChEBI" id="CHEBI:15378"/>
        <dbReference type="ChEBI" id="CHEBI:57783"/>
        <dbReference type="ChEBI" id="CHEBI:57792"/>
        <dbReference type="ChEBI" id="CHEBI:58262"/>
        <dbReference type="ChEBI" id="CHEBI:58349"/>
        <dbReference type="EC" id="1.1.1.267"/>
    </reaction>
    <physiologicalReaction direction="right-to-left" evidence="8">
        <dbReference type="Rhea" id="RHEA:13719"/>
    </physiologicalReaction>
</comment>
<keyword evidence="4 9" id="KW-0521">NADP</keyword>
<name>A0ABP9QBT5_9RHOO</name>
<dbReference type="InterPro" id="IPR036291">
    <property type="entry name" value="NAD(P)-bd_dom_sf"/>
</dbReference>
<dbReference type="SUPFAM" id="SSF69055">
    <property type="entry name" value="1-deoxy-D-xylulose-5-phosphate reductoisomerase, C-terminal domain"/>
    <property type="match status" value="1"/>
</dbReference>
<dbReference type="Gene3D" id="1.10.1740.10">
    <property type="match status" value="1"/>
</dbReference>
<dbReference type="PANTHER" id="PTHR30525:SF0">
    <property type="entry name" value="1-DEOXY-D-XYLULOSE 5-PHOSPHATE REDUCTOISOMERASE, CHLOROPLASTIC"/>
    <property type="match status" value="1"/>
</dbReference>
<dbReference type="Proteomes" id="UP001500547">
    <property type="component" value="Unassembled WGS sequence"/>
</dbReference>
<feature type="domain" description="1-deoxy-D-xylulose 5-phosphate reductoisomerase C-terminal" evidence="11">
    <location>
        <begin position="147"/>
        <end position="235"/>
    </location>
</feature>
<dbReference type="InterPro" id="IPR036169">
    <property type="entry name" value="DXPR_C_sf"/>
</dbReference>
<dbReference type="EC" id="1.1.1.267" evidence="9"/>
<dbReference type="NCBIfam" id="NF003938">
    <property type="entry name" value="PRK05447.1-1"/>
    <property type="match status" value="1"/>
</dbReference>
<dbReference type="PIRSF" id="PIRSF006205">
    <property type="entry name" value="Dxp_reductismrs"/>
    <property type="match status" value="1"/>
</dbReference>
<feature type="domain" description="1-deoxy-D-xylulose 5-phosphate reductoisomerase N-terminal" evidence="10">
    <location>
        <begin position="6"/>
        <end position="133"/>
    </location>
</feature>
<feature type="binding site" evidence="9">
    <location>
        <position position="227"/>
    </location>
    <ligand>
        <name>Mn(2+)</name>
        <dbReference type="ChEBI" id="CHEBI:29035"/>
    </ligand>
</feature>
<feature type="binding site" evidence="9">
    <location>
        <position position="223"/>
    </location>
    <ligand>
        <name>1-deoxy-D-xylulose 5-phosphate</name>
        <dbReference type="ChEBI" id="CHEBI:57792"/>
    </ligand>
</feature>
<feature type="binding site" evidence="9">
    <location>
        <position position="127"/>
    </location>
    <ligand>
        <name>NADPH</name>
        <dbReference type="ChEBI" id="CHEBI:57783"/>
    </ligand>
</feature>
<comment type="caution">
    <text evidence="9">Lacks conserved residue(s) required for the propagation of feature annotation.</text>
</comment>
<feature type="binding site" evidence="9">
    <location>
        <position position="211"/>
    </location>
    <ligand>
        <name>NADPH</name>
        <dbReference type="ChEBI" id="CHEBI:57783"/>
    </ligand>
</feature>
<feature type="binding site" evidence="9">
    <location>
        <position position="153"/>
    </location>
    <ligand>
        <name>Mn(2+)</name>
        <dbReference type="ChEBI" id="CHEBI:29035"/>
    </ligand>
</feature>
<feature type="domain" description="DXP reductoisomerase C-terminal" evidence="12">
    <location>
        <begin position="267"/>
        <end position="383"/>
    </location>
</feature>
<evidence type="ECO:0000259" key="11">
    <source>
        <dbReference type="Pfam" id="PF08436"/>
    </source>
</evidence>
<reference evidence="14" key="1">
    <citation type="journal article" date="2019" name="Int. J. Syst. Evol. Microbiol.">
        <title>The Global Catalogue of Microorganisms (GCM) 10K type strain sequencing project: providing services to taxonomists for standard genome sequencing and annotation.</title>
        <authorList>
            <consortium name="The Broad Institute Genomics Platform"/>
            <consortium name="The Broad Institute Genome Sequencing Center for Infectious Disease"/>
            <person name="Wu L."/>
            <person name="Ma J."/>
        </authorList>
    </citation>
    <scope>NUCLEOTIDE SEQUENCE [LARGE SCALE GENOMIC DNA]</scope>
    <source>
        <strain evidence="14">JCM 18715</strain>
    </source>
</reference>
<feature type="binding site" evidence="9">
    <location>
        <position position="218"/>
    </location>
    <ligand>
        <name>1-deoxy-D-xylulose 5-phosphate</name>
        <dbReference type="ChEBI" id="CHEBI:57792"/>
    </ligand>
</feature>
<protein>
    <recommendedName>
        <fullName evidence="9">1-deoxy-D-xylulose 5-phosphate reductoisomerase</fullName>
        <shortName evidence="9">DXP reductoisomerase</shortName>
        <ecNumber evidence="9">1.1.1.267</ecNumber>
    </recommendedName>
    <alternativeName>
        <fullName evidence="9">1-deoxyxylulose-5-phosphate reductoisomerase</fullName>
    </alternativeName>
    <alternativeName>
        <fullName evidence="9">2-C-methyl-D-erythritol 4-phosphate synthase</fullName>
    </alternativeName>
</protein>
<feature type="binding site" evidence="9">
    <location>
        <position position="152"/>
    </location>
    <ligand>
        <name>1-deoxy-D-xylulose 5-phosphate</name>
        <dbReference type="ChEBI" id="CHEBI:57792"/>
    </ligand>
</feature>
<keyword evidence="6 9" id="KW-0464">Manganese</keyword>